<reference evidence="1 2" key="1">
    <citation type="journal article" date="2015" name="Int. J. Syst. Evol. Microbiol.">
        <title>Description of Sphingopyxis fribergensis sp. nov. - a soil bacterium with the ability to degrade styrene and phenylacetic acid.</title>
        <authorList>
            <person name="Oelschlagel M."/>
            <person name="Ruckert C."/>
            <person name="Kalinowski J."/>
            <person name="Schmidt G."/>
            <person name="Schlomann M."/>
            <person name="Tischler D."/>
        </authorList>
    </citation>
    <scope>NUCLEOTIDE SEQUENCE [LARGE SCALE GENOMIC DNA]</scope>
    <source>
        <strain evidence="1 2">Kp5.2</strain>
    </source>
</reference>
<protein>
    <submittedName>
        <fullName evidence="1">Uncharacterized protein</fullName>
    </submittedName>
</protein>
<dbReference type="KEGG" id="sphk:SKP52_01610"/>
<proteinExistence type="predicted"/>
<dbReference type="AlphaFoldDB" id="A0A0A7PBG5"/>
<dbReference type="Proteomes" id="UP000030907">
    <property type="component" value="Chromosome"/>
</dbReference>
<dbReference type="RefSeq" id="WP_039570937.1">
    <property type="nucleotide sequence ID" value="NZ_CP009122.1"/>
</dbReference>
<sequence>MDVIVSRSRIPGAASTYHYRALVPLAEVALQRRPRCVVIQAHIGNGRVPSTRIADVVAPAAWYERELATPLGLAARLNLVARRIEALIIRTVFPEMTARLTPLTLALESDPGEASCRVAVADLNAAFDRVAPEIDTLMAADLGLYQGCDLRAA</sequence>
<dbReference type="EMBL" id="CP009122">
    <property type="protein sequence ID" value="AJA07259.1"/>
    <property type="molecule type" value="Genomic_DNA"/>
</dbReference>
<gene>
    <name evidence="1" type="ORF">SKP52_01610</name>
</gene>
<evidence type="ECO:0000313" key="2">
    <source>
        <dbReference type="Proteomes" id="UP000030907"/>
    </source>
</evidence>
<accession>A0A0A7PBG5</accession>
<name>A0A0A7PBG5_9SPHN</name>
<evidence type="ECO:0000313" key="1">
    <source>
        <dbReference type="EMBL" id="AJA07259.1"/>
    </source>
</evidence>
<dbReference type="HOGENOM" id="CLU_1712101_0_0_5"/>
<dbReference type="OrthoDB" id="7447671at2"/>
<organism evidence="1 2">
    <name type="scientific">Sphingopyxis fribergensis</name>
    <dbReference type="NCBI Taxonomy" id="1515612"/>
    <lineage>
        <taxon>Bacteria</taxon>
        <taxon>Pseudomonadati</taxon>
        <taxon>Pseudomonadota</taxon>
        <taxon>Alphaproteobacteria</taxon>
        <taxon>Sphingomonadales</taxon>
        <taxon>Sphingomonadaceae</taxon>
        <taxon>Sphingopyxis</taxon>
    </lineage>
</organism>
<keyword evidence="2" id="KW-1185">Reference proteome</keyword>
<dbReference type="STRING" id="1515612.SKP52_01610"/>